<dbReference type="Pfam" id="PF14666">
    <property type="entry name" value="RICTOR_M"/>
    <property type="match status" value="1"/>
</dbReference>
<dbReference type="SMART" id="SM01310">
    <property type="entry name" value="RICTOR_V"/>
    <property type="match status" value="1"/>
</dbReference>
<feature type="coiled-coil region" evidence="2">
    <location>
        <begin position="73"/>
        <end position="100"/>
    </location>
</feature>
<evidence type="ECO:0000256" key="1">
    <source>
        <dbReference type="ARBA" id="ARBA00008878"/>
    </source>
</evidence>
<feature type="region of interest" description="Disordered" evidence="3">
    <location>
        <begin position="1219"/>
        <end position="1249"/>
    </location>
</feature>
<evidence type="ECO:0000259" key="4">
    <source>
        <dbReference type="SMART" id="SM01307"/>
    </source>
</evidence>
<evidence type="ECO:0000256" key="3">
    <source>
        <dbReference type="SAM" id="MobiDB-lite"/>
    </source>
</evidence>
<dbReference type="InterPro" id="IPR029453">
    <property type="entry name" value="Rictor_IV"/>
</dbReference>
<dbReference type="Pfam" id="PF14668">
    <property type="entry name" value="RICTOR_V"/>
    <property type="match status" value="1"/>
</dbReference>
<evidence type="ECO:0000259" key="5">
    <source>
        <dbReference type="SMART" id="SM01308"/>
    </source>
</evidence>
<organism evidence="7 8">
    <name type="scientific">Asterophora parasitica</name>
    <dbReference type="NCBI Taxonomy" id="117018"/>
    <lineage>
        <taxon>Eukaryota</taxon>
        <taxon>Fungi</taxon>
        <taxon>Dikarya</taxon>
        <taxon>Basidiomycota</taxon>
        <taxon>Agaricomycotina</taxon>
        <taxon>Agaricomycetes</taxon>
        <taxon>Agaricomycetidae</taxon>
        <taxon>Agaricales</taxon>
        <taxon>Tricholomatineae</taxon>
        <taxon>Lyophyllaceae</taxon>
        <taxon>Asterophora</taxon>
    </lineage>
</organism>
<reference evidence="7" key="2">
    <citation type="submission" date="2021-10" db="EMBL/GenBank/DDBJ databases">
        <title>Phylogenomics reveals ancestral predisposition of the termite-cultivated fungus Termitomyces towards a domesticated lifestyle.</title>
        <authorList>
            <person name="Auxier B."/>
            <person name="Grum-Grzhimaylo A."/>
            <person name="Cardenas M.E."/>
            <person name="Lodge J.D."/>
            <person name="Laessoe T."/>
            <person name="Pedersen O."/>
            <person name="Smith M.E."/>
            <person name="Kuyper T.W."/>
            <person name="Franco-Molano E.A."/>
            <person name="Baroni T.J."/>
            <person name="Aanen D.K."/>
        </authorList>
    </citation>
    <scope>NUCLEOTIDE SEQUENCE</scope>
    <source>
        <strain evidence="7">AP01</strain>
        <tissue evidence="7">Mycelium</tissue>
    </source>
</reference>
<feature type="domain" description="Rapamycin-insensitive companion of mTOR N-terminal" evidence="5">
    <location>
        <begin position="185"/>
        <end position="552"/>
    </location>
</feature>
<dbReference type="PANTHER" id="PTHR13298">
    <property type="entry name" value="CYTOSOLIC REGULATOR PIANISSIMO"/>
    <property type="match status" value="1"/>
</dbReference>
<comment type="caution">
    <text evidence="7">The sequence shown here is derived from an EMBL/GenBank/DDBJ whole genome shotgun (WGS) entry which is preliminary data.</text>
</comment>
<keyword evidence="8" id="KW-1185">Reference proteome</keyword>
<dbReference type="OrthoDB" id="271111at2759"/>
<feature type="domain" description="Rapamycin-insensitive companion of mTOR middle" evidence="4">
    <location>
        <begin position="608"/>
        <end position="828"/>
    </location>
</feature>
<keyword evidence="2" id="KW-0175">Coiled coil</keyword>
<dbReference type="SMART" id="SM01307">
    <property type="entry name" value="RICTOR_M"/>
    <property type="match status" value="1"/>
</dbReference>
<reference evidence="7" key="1">
    <citation type="submission" date="2020-07" db="EMBL/GenBank/DDBJ databases">
        <authorList>
            <person name="Nieuwenhuis M."/>
            <person name="Van De Peppel L.J.J."/>
        </authorList>
    </citation>
    <scope>NUCLEOTIDE SEQUENCE</scope>
    <source>
        <strain evidence="7">AP01</strain>
        <tissue evidence="7">Mycelium</tissue>
    </source>
</reference>
<accession>A0A9P7GE36</accession>
<dbReference type="SMART" id="SM01303">
    <property type="entry name" value="RasGEF_N_2"/>
    <property type="match status" value="1"/>
</dbReference>
<dbReference type="InterPro" id="IPR036274">
    <property type="entry name" value="HR1_rpt_sf"/>
</dbReference>
<dbReference type="Pfam" id="PF14663">
    <property type="entry name" value="RasGEF_N_2"/>
    <property type="match status" value="1"/>
</dbReference>
<dbReference type="GO" id="GO:0031932">
    <property type="term" value="C:TORC2 complex"/>
    <property type="evidence" value="ECO:0007669"/>
    <property type="project" value="InterPro"/>
</dbReference>
<evidence type="ECO:0000313" key="8">
    <source>
        <dbReference type="Proteomes" id="UP000775547"/>
    </source>
</evidence>
<dbReference type="Proteomes" id="UP000775547">
    <property type="component" value="Unassembled WGS sequence"/>
</dbReference>
<protein>
    <submittedName>
        <fullName evidence="7">Uncharacterized protein</fullName>
    </submittedName>
</protein>
<feature type="domain" description="Rapamycin-insensitive companion of mTOR" evidence="6">
    <location>
        <begin position="997"/>
        <end position="1069"/>
    </location>
</feature>
<dbReference type="GO" id="GO:0038203">
    <property type="term" value="P:TORC2 signaling"/>
    <property type="evidence" value="ECO:0007669"/>
    <property type="project" value="TreeGrafter"/>
</dbReference>
<dbReference type="InterPro" id="IPR016024">
    <property type="entry name" value="ARM-type_fold"/>
</dbReference>
<proteinExistence type="inferred from homology"/>
<comment type="similarity">
    <text evidence="1">Belongs to the RICTOR family.</text>
</comment>
<dbReference type="SUPFAM" id="SSF46585">
    <property type="entry name" value="HR1 repeat"/>
    <property type="match status" value="1"/>
</dbReference>
<evidence type="ECO:0000259" key="6">
    <source>
        <dbReference type="SMART" id="SM01310"/>
    </source>
</evidence>
<dbReference type="InterPro" id="IPR029451">
    <property type="entry name" value="RICTOR_M"/>
</dbReference>
<dbReference type="InterPro" id="IPR029452">
    <property type="entry name" value="RICTOR_V"/>
</dbReference>
<dbReference type="SUPFAM" id="SSF48371">
    <property type="entry name" value="ARM repeat"/>
    <property type="match status" value="1"/>
</dbReference>
<evidence type="ECO:0000256" key="2">
    <source>
        <dbReference type="SAM" id="Coils"/>
    </source>
</evidence>
<dbReference type="AlphaFoldDB" id="A0A9P7GE36"/>
<dbReference type="InterPro" id="IPR028268">
    <property type="entry name" value="Pianissimo_fam"/>
</dbReference>
<name>A0A9P7GE36_9AGAR</name>
<dbReference type="InterPro" id="IPR028267">
    <property type="entry name" value="Pianissimo_N"/>
</dbReference>
<gene>
    <name evidence="7" type="ORF">DXG03_004940</name>
</gene>
<dbReference type="EMBL" id="JABCKV010000003">
    <property type="protein sequence ID" value="KAG5648368.1"/>
    <property type="molecule type" value="Genomic_DNA"/>
</dbReference>
<dbReference type="Pfam" id="PF14664">
    <property type="entry name" value="RICTOR_N"/>
    <property type="match status" value="1"/>
</dbReference>
<dbReference type="SMART" id="SM01308">
    <property type="entry name" value="RICTOR_N"/>
    <property type="match status" value="1"/>
</dbReference>
<sequence>MPSHQNVPVGTTSFGIAGPLVNGASSSISEGTVGTFSLSELEGKDSVEQLEILNNQLVLEQRIKEGAENFLNMDLAESLRLQVESELETATNRIEAILKRIDAVAKAKPKQTNGAIPPRRRVFHQDARGVKDSVDKGGEDFRTALHNASRYLSALQTLISSIAAGPTSSSSIAAPNLAETDRQVIDVMSKLIDILRRNLRVRYELKVAEVLHAVLPFLGDKFSTQTRAAAYRLLRHTLVDADSVKTVDESQSLDWFIIKSLNRDNKHSVEKEQVIKLIRSMVEIGTARRDSPSSSGSGVVPISEPIMRALISVAEHPEDPFRLICIETLAEILLIDIDLVSRTGGIGLLLHLLGDGPTELSPILSATFLHIVDSPRTRAYLRVGVDLELALAAVTDAYGKGAEHADRMRSCTKVIQSMLRTWSGLMYFCMDNMRAIRSLIDTLRIPSLDTREIILDMFFDLLNIKSPEWYQTFIDGRRLTMYQKSRDAVEAHARHEIEANERAYQTFKLTDQYLALLALSSMLEESIAGSNLTRKATLLLAEVLQMANRVLPLSVAAKIQAVPEVFDMATHYSDGEHRIVGTSAMSAIDSFNRNRTRLQSTALKPNRPRANSIEDAVMLTKDYTKWHFETLQELIEGPLLNPKRMEEAIKVSRFVRRLMSFFHPFSHRFSDLPRTKANTKWVRLGCSLLSTLMASPDGVRYLGTEDQFLMQVVKSFAQLDPFNGVPDSDPVFSKKRVTDTLTYGYLEMLGTLSKYKEGIELLEKFKVFTAFYHLSELRSREDLIKGIIENLDYNIDGHPRIVLSKALTSSYKHIRLYATQHLGDLIRGSASANAWTLRLLLTQLYDPATEVCELAVHFLEEVCEAKDILQLVVEMQPTMDHLGEIGHPLLLKFMSTPIGFRYLYDAGYIDREMDMWFNERNIYYVVQVEVFLSKVFNTVTDEDDDILAFDGTVPSHFYGEMAKTELGCQILQEKGHFTEFSQFIRKHSEESEDMELIMKLKSILWAVGNVGATEGGLPFLEEEEIIPAVLTIAEKSPVPSIRGTCFFVLGLISSTSQGAEILDDYDWEATLNPLGMPTGLCVPVDFTTFTTIPTWAPIVSDRTESRLIPPTAEAEIEVITAIQNLANTVIANAASRSLGRMKSRPEYRRIFSSPTMFYRALHIISTQRYRLPVRRFIVDLFNLELNQELAAKLKQCATVLKVSPSYKLSASDTSRLSMFGPLGRPRRTSISDEEDELDPPNPAAIPAEAQQPVTTLQPIHKIVGGFDEIAVM</sequence>
<evidence type="ECO:0000313" key="7">
    <source>
        <dbReference type="EMBL" id="KAG5648368.1"/>
    </source>
</evidence>
<dbReference type="PANTHER" id="PTHR13298:SF11">
    <property type="entry name" value="RAPAMYCIN-INSENSITIVE COMPANION OF MTOR"/>
    <property type="match status" value="1"/>
</dbReference>